<name>A0A0E1RZS9_COCIM</name>
<dbReference type="InParanoid" id="A0A0E1RZS9"/>
<feature type="region of interest" description="Disordered" evidence="4">
    <location>
        <begin position="38"/>
        <end position="79"/>
    </location>
</feature>
<feature type="region of interest" description="Disordered" evidence="4">
    <location>
        <begin position="793"/>
        <end position="838"/>
    </location>
</feature>
<dbReference type="GO" id="GO:1990757">
    <property type="term" value="F:ubiquitin ligase activator activity"/>
    <property type="evidence" value="ECO:0007669"/>
    <property type="project" value="TreeGrafter"/>
</dbReference>
<dbReference type="InterPro" id="IPR033010">
    <property type="entry name" value="Cdc20/Fizzy"/>
</dbReference>
<keyword evidence="6" id="KW-1185">Reference proteome</keyword>
<dbReference type="Pfam" id="PF00400">
    <property type="entry name" value="WD40"/>
    <property type="match status" value="1"/>
</dbReference>
<evidence type="ECO:0000256" key="2">
    <source>
        <dbReference type="ARBA" id="ARBA00022737"/>
    </source>
</evidence>
<proteinExistence type="predicted"/>
<dbReference type="GO" id="GO:1905786">
    <property type="term" value="P:positive regulation of anaphase-promoting complex-dependent catabolic process"/>
    <property type="evidence" value="ECO:0007669"/>
    <property type="project" value="TreeGrafter"/>
</dbReference>
<dbReference type="OrthoDB" id="10263272at2759"/>
<dbReference type="GO" id="GO:0005680">
    <property type="term" value="C:anaphase-promoting complex"/>
    <property type="evidence" value="ECO:0007669"/>
    <property type="project" value="TreeGrafter"/>
</dbReference>
<evidence type="ECO:0000313" key="5">
    <source>
        <dbReference type="EMBL" id="EAS36109.2"/>
    </source>
</evidence>
<dbReference type="OMA" id="NICGLAW"/>
<reference evidence="6" key="1">
    <citation type="journal article" date="2009" name="Genome Res.">
        <title>Comparative genomic analyses of the human fungal pathogens Coccidioides and their relatives.</title>
        <authorList>
            <person name="Sharpton T.J."/>
            <person name="Stajich J.E."/>
            <person name="Rounsley S.D."/>
            <person name="Gardner M.J."/>
            <person name="Wortman J.R."/>
            <person name="Jordar V.S."/>
            <person name="Maiti R."/>
            <person name="Kodira C.D."/>
            <person name="Neafsey D.E."/>
            <person name="Zeng Q."/>
            <person name="Hung C.-Y."/>
            <person name="McMahan C."/>
            <person name="Muszewska A."/>
            <person name="Grynberg M."/>
            <person name="Mandel M.A."/>
            <person name="Kellner E.M."/>
            <person name="Barker B.M."/>
            <person name="Galgiani J.N."/>
            <person name="Orbach M.J."/>
            <person name="Kirkland T.N."/>
            <person name="Cole G.T."/>
            <person name="Henn M.R."/>
            <person name="Birren B.W."/>
            <person name="Taylor J.W."/>
        </authorList>
    </citation>
    <scope>NUCLEOTIDE SEQUENCE [LARGE SCALE GENOMIC DNA]</scope>
    <source>
        <strain evidence="6">RS</strain>
    </source>
</reference>
<evidence type="ECO:0000256" key="4">
    <source>
        <dbReference type="SAM" id="MobiDB-lite"/>
    </source>
</evidence>
<dbReference type="InterPro" id="IPR015943">
    <property type="entry name" value="WD40/YVTN_repeat-like_dom_sf"/>
</dbReference>
<dbReference type="RefSeq" id="XP_001247692.2">
    <property type="nucleotide sequence ID" value="XM_001247691.2"/>
</dbReference>
<dbReference type="Gene3D" id="2.130.10.10">
    <property type="entry name" value="YVTN repeat-like/Quinoprotein amine dehydrogenase"/>
    <property type="match status" value="2"/>
</dbReference>
<protein>
    <submittedName>
        <fullName evidence="5">WD repeat protein</fullName>
    </submittedName>
</protein>
<accession>A0A0E1RZS9</accession>
<evidence type="ECO:0000256" key="3">
    <source>
        <dbReference type="PROSITE-ProRule" id="PRU00221"/>
    </source>
</evidence>
<evidence type="ECO:0000256" key="1">
    <source>
        <dbReference type="ARBA" id="ARBA00022574"/>
    </source>
</evidence>
<dbReference type="GeneID" id="4567739"/>
<dbReference type="VEuPathDB" id="FungiDB:CIMG_01463"/>
<feature type="region of interest" description="Disordered" evidence="4">
    <location>
        <begin position="240"/>
        <end position="262"/>
    </location>
</feature>
<keyword evidence="1 3" id="KW-0853">WD repeat</keyword>
<dbReference type="KEGG" id="cim:CIMG_01463"/>
<feature type="compositionally biased region" description="Low complexity" evidence="4">
    <location>
        <begin position="43"/>
        <end position="57"/>
    </location>
</feature>
<keyword evidence="2" id="KW-0677">Repeat</keyword>
<evidence type="ECO:0000313" key="6">
    <source>
        <dbReference type="Proteomes" id="UP000001261"/>
    </source>
</evidence>
<dbReference type="EMBL" id="GG704911">
    <property type="protein sequence ID" value="EAS36109.2"/>
    <property type="molecule type" value="Genomic_DNA"/>
</dbReference>
<reference evidence="6" key="2">
    <citation type="journal article" date="2010" name="Genome Res.">
        <title>Population genomic sequencing of Coccidioides fungi reveals recent hybridization and transposon control.</title>
        <authorList>
            <person name="Neafsey D.E."/>
            <person name="Barker B.M."/>
            <person name="Sharpton T.J."/>
            <person name="Stajich J.E."/>
            <person name="Park D.J."/>
            <person name="Whiston E."/>
            <person name="Hung C.-Y."/>
            <person name="McMahan C."/>
            <person name="White J."/>
            <person name="Sykes S."/>
            <person name="Heiman D."/>
            <person name="Young S."/>
            <person name="Zeng Q."/>
            <person name="Abouelleil A."/>
            <person name="Aftuck L."/>
            <person name="Bessette D."/>
            <person name="Brown A."/>
            <person name="FitzGerald M."/>
            <person name="Lui A."/>
            <person name="Macdonald J.P."/>
            <person name="Priest M."/>
            <person name="Orbach M.J."/>
            <person name="Galgiani J.N."/>
            <person name="Kirkland T.N."/>
            <person name="Cole G.T."/>
            <person name="Birren B.W."/>
            <person name="Henn M.R."/>
            <person name="Taylor J.W."/>
            <person name="Rounsley S.D."/>
        </authorList>
    </citation>
    <scope>GENOME REANNOTATION</scope>
    <source>
        <strain evidence="6">RS</strain>
    </source>
</reference>
<dbReference type="GO" id="GO:0031145">
    <property type="term" value="P:anaphase-promoting complex-dependent catabolic process"/>
    <property type="evidence" value="ECO:0007669"/>
    <property type="project" value="TreeGrafter"/>
</dbReference>
<dbReference type="PROSITE" id="PS50082">
    <property type="entry name" value="WD_REPEATS_2"/>
    <property type="match status" value="1"/>
</dbReference>
<sequence length="910" mass="100928">MSFRRCRSTGDLRSSNGDGFLAPLFPFYHDISGFPDWHKSPEKAPSSASHSPSPRSALDSNDRRLPCPSPKTNKDPGVLCDEQDACKPLSKKIGVFIPSPDQASPRKDPSYFDRRCKDGSPVLESRSLVNSPDRFLPSRELHFPPETQFRVSKNHDLLTPHEKAHRRRDPNADPFFIPTASRIVNNPRRFNPIDIGLIPHYRPRHVHEMGFTDLPAAIDNGSAEQPRQVSVGAVWHVGGTSPALSDPTTEAPDDIGYHRGSGTVAPRYSAKFDRKETDAEQHRIHEARIALALDLDPASRILGFAIPGTPPDTPSSLSSPGRVRPPLTWKDSVWTKDFGCTPTRKNEFFCIAFRYRRVLYKQSTNPHIASPKNMAKGNERLVSTVPFRVLDAPFLRDDFYSTTLAYCHKIKVLAVGLSSRVYLWSEQDGVRNPPLQQVSRDNVVTSLSFSSEKGGWSILAVGRRHGELSLWSTFDAEVRFEARFPAGVACVSFKDTPSIGPSEWSSRISASIEHLAVGDDAGNLWYYALEWTTPRLRKRRNWNGSMTLIARIASHTQQICGLSWSPDGKYFATGGNDNVCLLFETASILAGNTQSEQSCSNTSMAIRTRPPKQRHMHQVLPLHHQNYSTVSLLSDPTSRDAESVGSEDLLSELSQAETVIHPRREKHRLRHYAAVKAISFAPWEPTLLATGGGADDQCIRFWHAPTGALLASLNVYAQVTSLIWSRTRREIAATFGYAKPRHPYRIAVFAWPSCEQVLAIPWADVDDMEGYDDNTPGRALWAISYPGGPNQMPVYASGRSQVTSEASDDGTPGHLPSHIRRQSPHRGGRDPSSSSQIANVRYTEGRIWSTRTEREGCIVIACSDESIRFQEVWGGEPRGLGGGSGVLGGSQILESLHGLDTSVDSKEIIR</sequence>
<dbReference type="PANTHER" id="PTHR19918">
    <property type="entry name" value="CELL DIVISION CYCLE 20 CDC20 FIZZY -RELATED"/>
    <property type="match status" value="1"/>
</dbReference>
<dbReference type="InterPro" id="IPR001680">
    <property type="entry name" value="WD40_rpt"/>
</dbReference>
<dbReference type="InterPro" id="IPR036322">
    <property type="entry name" value="WD40_repeat_dom_sf"/>
</dbReference>
<dbReference type="SMART" id="SM00320">
    <property type="entry name" value="WD40"/>
    <property type="match status" value="3"/>
</dbReference>
<dbReference type="GO" id="GO:0010997">
    <property type="term" value="F:anaphase-promoting complex binding"/>
    <property type="evidence" value="ECO:0007669"/>
    <property type="project" value="InterPro"/>
</dbReference>
<organism evidence="5 6">
    <name type="scientific">Coccidioides immitis (strain RS)</name>
    <name type="common">Valley fever fungus</name>
    <dbReference type="NCBI Taxonomy" id="246410"/>
    <lineage>
        <taxon>Eukaryota</taxon>
        <taxon>Fungi</taxon>
        <taxon>Dikarya</taxon>
        <taxon>Ascomycota</taxon>
        <taxon>Pezizomycotina</taxon>
        <taxon>Eurotiomycetes</taxon>
        <taxon>Eurotiomycetidae</taxon>
        <taxon>Onygenales</taxon>
        <taxon>Onygenaceae</taxon>
        <taxon>Coccidioides</taxon>
    </lineage>
</organism>
<dbReference type="STRING" id="246410.A0A0E1RZS9"/>
<gene>
    <name evidence="5" type="ORF">CIMG_01463</name>
</gene>
<feature type="repeat" description="WD" evidence="3">
    <location>
        <begin position="552"/>
        <end position="584"/>
    </location>
</feature>
<dbReference type="PANTHER" id="PTHR19918:SF5">
    <property type="entry name" value="MEIOSIS-SPECIFIC APC_C ACTIVATOR PROTEIN AMA1"/>
    <property type="match status" value="1"/>
</dbReference>
<dbReference type="SUPFAM" id="SSF50978">
    <property type="entry name" value="WD40 repeat-like"/>
    <property type="match status" value="1"/>
</dbReference>
<dbReference type="AlphaFoldDB" id="A0A0E1RZS9"/>
<dbReference type="Proteomes" id="UP000001261">
    <property type="component" value="Unassembled WGS sequence"/>
</dbReference>
<feature type="compositionally biased region" description="Basic residues" evidence="4">
    <location>
        <begin position="817"/>
        <end position="826"/>
    </location>
</feature>